<dbReference type="Gramene" id="VVA09463">
    <property type="protein sequence ID" value="VVA09463"/>
    <property type="gene ID" value="Prudul26B020551"/>
</dbReference>
<proteinExistence type="predicted"/>
<name>A0A5E4E145_PRUDU</name>
<organism evidence="2 3">
    <name type="scientific">Prunus dulcis</name>
    <name type="common">Almond</name>
    <name type="synonym">Amygdalus dulcis</name>
    <dbReference type="NCBI Taxonomy" id="3755"/>
    <lineage>
        <taxon>Eukaryota</taxon>
        <taxon>Viridiplantae</taxon>
        <taxon>Streptophyta</taxon>
        <taxon>Embryophyta</taxon>
        <taxon>Tracheophyta</taxon>
        <taxon>Spermatophyta</taxon>
        <taxon>Magnoliopsida</taxon>
        <taxon>eudicotyledons</taxon>
        <taxon>Gunneridae</taxon>
        <taxon>Pentapetalae</taxon>
        <taxon>rosids</taxon>
        <taxon>fabids</taxon>
        <taxon>Rosales</taxon>
        <taxon>Rosaceae</taxon>
        <taxon>Amygdaloideae</taxon>
        <taxon>Amygdaleae</taxon>
        <taxon>Prunus</taxon>
    </lineage>
</organism>
<evidence type="ECO:0000313" key="3">
    <source>
        <dbReference type="Proteomes" id="UP000327085"/>
    </source>
</evidence>
<dbReference type="Proteomes" id="UP000327085">
    <property type="component" value="Chromosome 7"/>
</dbReference>
<sequence length="107" mass="12353">MDIIGPENWAFIPLKHKQISYIIWACKLGSYRSRDRQVVQINFETAPRITSPLLLSRVSSEAKRNPNSQSQKPNFGAKKNGRQVPTQKRQEKEILSQDSPPRQIPRQ</sequence>
<gene>
    <name evidence="2" type="ORF">ALMOND_2B020551</name>
</gene>
<protein>
    <submittedName>
        <fullName evidence="2">Uncharacterized protein</fullName>
    </submittedName>
</protein>
<dbReference type="EMBL" id="CABIKO010000001">
    <property type="protein sequence ID" value="VVA09463.1"/>
    <property type="molecule type" value="Genomic_DNA"/>
</dbReference>
<reference evidence="3" key="1">
    <citation type="journal article" date="2020" name="Plant J.">
        <title>Transposons played a major role in the diversification between the closely related almond and peach genomes: results from the almond genome sequence.</title>
        <authorList>
            <person name="Alioto T."/>
            <person name="Alexiou K.G."/>
            <person name="Bardil A."/>
            <person name="Barteri F."/>
            <person name="Castanera R."/>
            <person name="Cruz F."/>
            <person name="Dhingra A."/>
            <person name="Duval H."/>
            <person name="Fernandez I Marti A."/>
            <person name="Frias L."/>
            <person name="Galan B."/>
            <person name="Garcia J.L."/>
            <person name="Howad W."/>
            <person name="Gomez-Garrido J."/>
            <person name="Gut M."/>
            <person name="Julca I."/>
            <person name="Morata J."/>
            <person name="Puigdomenech P."/>
            <person name="Ribeca P."/>
            <person name="Rubio Cabetas M.J."/>
            <person name="Vlasova A."/>
            <person name="Wirthensohn M."/>
            <person name="Garcia-Mas J."/>
            <person name="Gabaldon T."/>
            <person name="Casacuberta J.M."/>
            <person name="Arus P."/>
        </authorList>
    </citation>
    <scope>NUCLEOTIDE SEQUENCE [LARGE SCALE GENOMIC DNA]</scope>
    <source>
        <strain evidence="3">cv. Texas</strain>
    </source>
</reference>
<feature type="compositionally biased region" description="Polar residues" evidence="1">
    <location>
        <begin position="96"/>
        <end position="107"/>
    </location>
</feature>
<evidence type="ECO:0000256" key="1">
    <source>
        <dbReference type="SAM" id="MobiDB-lite"/>
    </source>
</evidence>
<evidence type="ECO:0000313" key="2">
    <source>
        <dbReference type="EMBL" id="VVA09463.1"/>
    </source>
</evidence>
<dbReference type="InParanoid" id="A0A5E4E145"/>
<dbReference type="AlphaFoldDB" id="A0A5E4E145"/>
<feature type="region of interest" description="Disordered" evidence="1">
    <location>
        <begin position="58"/>
        <end position="107"/>
    </location>
</feature>
<accession>A0A5E4E145</accession>